<comment type="function">
    <text evidence="9">Required for polyglutamylation of axonemal tubulin. Plays a role in anterograde intraflagellar transport (IFT), the process by which cilia precursors are transported from the base of the cilium to the site of their incorporation at the tip.</text>
</comment>
<comment type="similarity">
    <text evidence="2 9">Belongs to the TTC30/dfy-1/fleer family.</text>
</comment>
<dbReference type="Pfam" id="PF13432">
    <property type="entry name" value="TPR_16"/>
    <property type="match status" value="1"/>
</dbReference>
<organism evidence="10 11">
    <name type="scientific">Neolamprologus brichardi</name>
    <name type="common">Fairy cichlid</name>
    <name type="synonym">Lamprologus brichardi</name>
    <dbReference type="NCBI Taxonomy" id="32507"/>
    <lineage>
        <taxon>Eukaryota</taxon>
        <taxon>Metazoa</taxon>
        <taxon>Chordata</taxon>
        <taxon>Craniata</taxon>
        <taxon>Vertebrata</taxon>
        <taxon>Euteleostomi</taxon>
        <taxon>Actinopterygii</taxon>
        <taxon>Neopterygii</taxon>
        <taxon>Teleostei</taxon>
        <taxon>Neoteleostei</taxon>
        <taxon>Acanthomorphata</taxon>
        <taxon>Ovalentaria</taxon>
        <taxon>Cichlomorphae</taxon>
        <taxon>Cichliformes</taxon>
        <taxon>Cichlidae</taxon>
        <taxon>African cichlids</taxon>
        <taxon>Pseudocrenilabrinae</taxon>
        <taxon>Lamprologini</taxon>
        <taxon>Neolamprologus</taxon>
    </lineage>
</organism>
<dbReference type="PANTHER" id="PTHR20931">
    <property type="entry name" value="TETRATRICOPEPTIDE REPEAT PROTEIN 30"/>
    <property type="match status" value="1"/>
</dbReference>
<dbReference type="OMA" id="CCKHELY"/>
<keyword evidence="5 8" id="KW-0802">TPR repeat</keyword>
<evidence type="ECO:0000256" key="1">
    <source>
        <dbReference type="ARBA" id="ARBA00004138"/>
    </source>
</evidence>
<dbReference type="GO" id="GO:0031514">
    <property type="term" value="C:motile cilium"/>
    <property type="evidence" value="ECO:0007669"/>
    <property type="project" value="Ensembl"/>
</dbReference>
<name>A0A3Q4MJC9_NEOBR</name>
<dbReference type="InterPro" id="IPR039941">
    <property type="entry name" value="TT30"/>
</dbReference>
<dbReference type="GO" id="GO:0070738">
    <property type="term" value="F:tubulin-glycine ligase activity"/>
    <property type="evidence" value="ECO:0007669"/>
    <property type="project" value="Ensembl"/>
</dbReference>
<dbReference type="GO" id="GO:0036372">
    <property type="term" value="P:opsin transport"/>
    <property type="evidence" value="ECO:0007669"/>
    <property type="project" value="Ensembl"/>
</dbReference>
<protein>
    <recommendedName>
        <fullName evidence="9">Tetratricopeptide repeat protein 30</fullName>
    </recommendedName>
</protein>
<dbReference type="GO" id="GO:0030992">
    <property type="term" value="C:intraciliary transport particle B"/>
    <property type="evidence" value="ECO:0007669"/>
    <property type="project" value="TreeGrafter"/>
</dbReference>
<dbReference type="GeneTree" id="ENSGT00390000010116"/>
<evidence type="ECO:0000256" key="7">
    <source>
        <dbReference type="ARBA" id="ARBA00023273"/>
    </source>
</evidence>
<dbReference type="FunFam" id="1.25.40.10:FF:000186">
    <property type="entry name" value="Tetratricopeptide repeat domain 30A"/>
    <property type="match status" value="1"/>
</dbReference>
<evidence type="ECO:0000256" key="8">
    <source>
        <dbReference type="PROSITE-ProRule" id="PRU00339"/>
    </source>
</evidence>
<dbReference type="SMART" id="SM00028">
    <property type="entry name" value="TPR"/>
    <property type="match status" value="5"/>
</dbReference>
<dbReference type="InterPro" id="IPR019734">
    <property type="entry name" value="TPR_rpt"/>
</dbReference>
<dbReference type="AlphaFoldDB" id="A0A3Q4MJC9"/>
<dbReference type="STRING" id="32507.ENSNBRP00000011999"/>
<dbReference type="Gene3D" id="1.25.40.10">
    <property type="entry name" value="Tetratricopeptide repeat domain"/>
    <property type="match status" value="3"/>
</dbReference>
<keyword evidence="3" id="KW-0677">Repeat</keyword>
<reference evidence="10" key="1">
    <citation type="submission" date="2025-08" db="UniProtKB">
        <authorList>
            <consortium name="Ensembl"/>
        </authorList>
    </citation>
    <scope>IDENTIFICATION</scope>
</reference>
<dbReference type="GO" id="GO:0005879">
    <property type="term" value="C:axonemal microtubule"/>
    <property type="evidence" value="ECO:0007669"/>
    <property type="project" value="UniProtKB-UniRule"/>
</dbReference>
<reference evidence="10" key="2">
    <citation type="submission" date="2025-09" db="UniProtKB">
        <authorList>
            <consortium name="Ensembl"/>
        </authorList>
    </citation>
    <scope>IDENTIFICATION</scope>
</reference>
<keyword evidence="6 9" id="KW-0969">Cilium</keyword>
<evidence type="ECO:0000313" key="11">
    <source>
        <dbReference type="Proteomes" id="UP000261580"/>
    </source>
</evidence>
<dbReference type="GO" id="GO:0007368">
    <property type="term" value="P:determination of left/right symmetry"/>
    <property type="evidence" value="ECO:0007669"/>
    <property type="project" value="Ensembl"/>
</dbReference>
<accession>A0A3Q4MJC9</accession>
<dbReference type="Ensembl" id="ENSNBRT00000012337.1">
    <property type="protein sequence ID" value="ENSNBRP00000011999.1"/>
    <property type="gene ID" value="ENSNBRG00000009331.1"/>
</dbReference>
<comment type="subcellular location">
    <subcellularLocation>
        <location evidence="1 9">Cell projection</location>
        <location evidence="1 9">Cilium</location>
    </subcellularLocation>
</comment>
<dbReference type="GO" id="GO:0042073">
    <property type="term" value="P:intraciliary transport"/>
    <property type="evidence" value="ECO:0007669"/>
    <property type="project" value="UniProtKB-UniRule"/>
</dbReference>
<keyword evidence="4 9" id="KW-0970">Cilium biogenesis/degradation</keyword>
<keyword evidence="7 9" id="KW-0966">Cell projection</keyword>
<dbReference type="GO" id="GO:0001736">
    <property type="term" value="P:establishment of planar polarity"/>
    <property type="evidence" value="ECO:0007669"/>
    <property type="project" value="Ensembl"/>
</dbReference>
<dbReference type="PANTHER" id="PTHR20931:SF0">
    <property type="entry name" value="TETRATRICOPEPTIDE REPEAT PROTEIN 30"/>
    <property type="match status" value="1"/>
</dbReference>
<evidence type="ECO:0000256" key="5">
    <source>
        <dbReference type="ARBA" id="ARBA00022803"/>
    </source>
</evidence>
<evidence type="ECO:0000256" key="6">
    <source>
        <dbReference type="ARBA" id="ARBA00023069"/>
    </source>
</evidence>
<evidence type="ECO:0000256" key="2">
    <source>
        <dbReference type="ARBA" id="ARBA00009522"/>
    </source>
</evidence>
<sequence length="610" mass="69948">MSAFCAQTSSGELCVFLYRCASAGHSLFLSPVSQSRAALSLLGFCYYHIQDFTNAAECYEQLTQLHPEVEEYKVYYAQSLYKAGAYPEATKASFALDNPSSQTKMVKLQACIKYCEEDYSAAKSLLEQLPPDDPDYVYNMGCLLYQDGKYEEACRKFMSAMQVLGYVPALSYNIALTYYSLKNHNQALKCIGEIIERGIKEHPELSVGMTTEGIDIHSVGNTLVLHQSALIEAFNLKAAINYELKNLKTAQEALTDMPPRSDEELDPVTLHNQALLNMDTKPSEGFEKLAFLLQQPSFPPVTFGNLLLLYCKHEYFDLAADVLAENAHLTYKFLSPVSNEHPQETSQLTRDEELLKKPVQDFELMQEKYIVVLMAQAKIYWNRENFQMVEKIFRKSVEYCNDNDTWKLNVAHVLFMQNKYKEAIGFYEPIVKKHYDNILNVSAVVLANLCVSYIMTSQNEEAEELMRKIEKEEEQISYDDPDKKVFHLCIVNLVIGTLYCAKGNYDFGISRVIKSLEPYNKKLGTDTWFYAKRCFLSLLENMSKHMVMLRDTVVQECIQFLEHCEVYGKEVPAIIEQPLEEVRIHIGKNTVTYEARLLKALFYEVIGWNK</sequence>
<feature type="repeat" description="TPR" evidence="8">
    <location>
        <begin position="36"/>
        <end position="69"/>
    </location>
</feature>
<evidence type="ECO:0000256" key="9">
    <source>
        <dbReference type="RuleBase" id="RU367070"/>
    </source>
</evidence>
<keyword evidence="11" id="KW-1185">Reference proteome</keyword>
<dbReference type="GO" id="GO:0060271">
    <property type="term" value="P:cilium assembly"/>
    <property type="evidence" value="ECO:0007669"/>
    <property type="project" value="Ensembl"/>
</dbReference>
<dbReference type="Bgee" id="ENSNBRG00000009331">
    <property type="expression patterns" value="Expressed in testis and 3 other cell types or tissues"/>
</dbReference>
<dbReference type="PROSITE" id="PS50005">
    <property type="entry name" value="TPR"/>
    <property type="match status" value="1"/>
</dbReference>
<dbReference type="InterPro" id="IPR011990">
    <property type="entry name" value="TPR-like_helical_dom_sf"/>
</dbReference>
<dbReference type="FunFam" id="1.25.40.10:FF:002173">
    <property type="entry name" value="Tetratricopeptide repeat protein 30A"/>
    <property type="match status" value="1"/>
</dbReference>
<dbReference type="GO" id="GO:0120170">
    <property type="term" value="F:intraciliary transport particle B binding"/>
    <property type="evidence" value="ECO:0007669"/>
    <property type="project" value="TreeGrafter"/>
</dbReference>
<evidence type="ECO:0000256" key="3">
    <source>
        <dbReference type="ARBA" id="ARBA00022737"/>
    </source>
</evidence>
<dbReference type="Proteomes" id="UP000261580">
    <property type="component" value="Unassembled WGS sequence"/>
</dbReference>
<proteinExistence type="inferred from homology"/>
<evidence type="ECO:0000256" key="4">
    <source>
        <dbReference type="ARBA" id="ARBA00022794"/>
    </source>
</evidence>
<evidence type="ECO:0000313" key="10">
    <source>
        <dbReference type="Ensembl" id="ENSNBRP00000011999.1"/>
    </source>
</evidence>
<dbReference type="SUPFAM" id="SSF48452">
    <property type="entry name" value="TPR-like"/>
    <property type="match status" value="1"/>
</dbReference>